<dbReference type="Proteomes" id="UP000299794">
    <property type="component" value="Unassembled WGS sequence"/>
</dbReference>
<evidence type="ECO:0000313" key="2">
    <source>
        <dbReference type="Proteomes" id="UP000299794"/>
    </source>
</evidence>
<sequence>MNNNNSDSKEYPVPESQEKQLDAIAKLAVLSLTWSLAGLSPKNRSSANPKIATPNIHINLSGLKDGVFPS</sequence>
<proteinExistence type="predicted"/>
<name>A0A4P5ZZQ6_PLAAG</name>
<organism evidence="1 2">
    <name type="scientific">Planktothrix agardhii CCAP 1459/11A</name>
    <dbReference type="NCBI Taxonomy" id="282420"/>
    <lineage>
        <taxon>Bacteria</taxon>
        <taxon>Bacillati</taxon>
        <taxon>Cyanobacteriota</taxon>
        <taxon>Cyanophyceae</taxon>
        <taxon>Oscillatoriophycideae</taxon>
        <taxon>Oscillatoriales</taxon>
        <taxon>Microcoleaceae</taxon>
        <taxon>Planktothrix</taxon>
    </lineage>
</organism>
<protein>
    <submittedName>
        <fullName evidence="1">Uncharacterized protein</fullName>
    </submittedName>
</protein>
<evidence type="ECO:0000313" key="1">
    <source>
        <dbReference type="EMBL" id="GDZ94187.1"/>
    </source>
</evidence>
<comment type="caution">
    <text evidence="1">The sequence shown here is derived from an EMBL/GenBank/DDBJ whole genome shotgun (WGS) entry which is preliminary data.</text>
</comment>
<gene>
    <name evidence="1" type="ORF">PA905_21400</name>
</gene>
<dbReference type="EMBL" id="BJCD01000041">
    <property type="protein sequence ID" value="GDZ94187.1"/>
    <property type="molecule type" value="Genomic_DNA"/>
</dbReference>
<reference evidence="2" key="1">
    <citation type="submission" date="2019-02" db="EMBL/GenBank/DDBJ databases">
        <title>Draft genome sequence of Planktothrix agardhii NIES-905.</title>
        <authorList>
            <person name="Yamaguchi H."/>
            <person name="Suzuki S."/>
            <person name="Kawachi M."/>
        </authorList>
    </citation>
    <scope>NUCLEOTIDE SEQUENCE [LARGE SCALE GENOMIC DNA]</scope>
    <source>
        <strain evidence="2">CCAP 1459/11A</strain>
    </source>
</reference>
<dbReference type="RefSeq" id="WP_026794544.1">
    <property type="nucleotide sequence ID" value="NZ_BJCD01000041.1"/>
</dbReference>
<accession>A0A4P5ZZQ6</accession>
<dbReference type="AlphaFoldDB" id="A0A4P5ZZQ6"/>